<dbReference type="PANTHER" id="PTHR33908">
    <property type="entry name" value="MANNOSYLTRANSFERASE YKCB-RELATED"/>
    <property type="match status" value="1"/>
</dbReference>
<feature type="transmembrane region" description="Helical" evidence="8">
    <location>
        <begin position="358"/>
        <end position="379"/>
    </location>
</feature>
<dbReference type="InterPro" id="IPR038731">
    <property type="entry name" value="RgtA/B/C-like"/>
</dbReference>
<evidence type="ECO:0000313" key="10">
    <source>
        <dbReference type="EMBL" id="SDM45063.1"/>
    </source>
</evidence>
<gene>
    <name evidence="10" type="ORF">SAMN05428957_10628</name>
</gene>
<feature type="transmembrane region" description="Helical" evidence="8">
    <location>
        <begin position="209"/>
        <end position="234"/>
    </location>
</feature>
<accession>A0A1G9TBK5</accession>
<dbReference type="OrthoDB" id="8933800at2"/>
<evidence type="ECO:0000256" key="3">
    <source>
        <dbReference type="ARBA" id="ARBA00022676"/>
    </source>
</evidence>
<feature type="transmembrane region" description="Helical" evidence="8">
    <location>
        <begin position="21"/>
        <end position="41"/>
    </location>
</feature>
<evidence type="ECO:0000256" key="8">
    <source>
        <dbReference type="SAM" id="Phobius"/>
    </source>
</evidence>
<keyword evidence="3 10" id="KW-0328">Glycosyltransferase</keyword>
<evidence type="ECO:0000256" key="2">
    <source>
        <dbReference type="ARBA" id="ARBA00022475"/>
    </source>
</evidence>
<dbReference type="GO" id="GO:0016763">
    <property type="term" value="F:pentosyltransferase activity"/>
    <property type="evidence" value="ECO:0007669"/>
    <property type="project" value="TreeGrafter"/>
</dbReference>
<organism evidence="10 11">
    <name type="scientific">Oryzisolibacter propanilivorax</name>
    <dbReference type="NCBI Taxonomy" id="1527607"/>
    <lineage>
        <taxon>Bacteria</taxon>
        <taxon>Pseudomonadati</taxon>
        <taxon>Pseudomonadota</taxon>
        <taxon>Betaproteobacteria</taxon>
        <taxon>Burkholderiales</taxon>
        <taxon>Comamonadaceae</taxon>
        <taxon>Oryzisolibacter</taxon>
    </lineage>
</organism>
<evidence type="ECO:0000256" key="6">
    <source>
        <dbReference type="ARBA" id="ARBA00022989"/>
    </source>
</evidence>
<feature type="transmembrane region" description="Helical" evidence="8">
    <location>
        <begin position="299"/>
        <end position="322"/>
    </location>
</feature>
<dbReference type="RefSeq" id="WP_091569968.1">
    <property type="nucleotide sequence ID" value="NZ_FNHP01000006.1"/>
</dbReference>
<evidence type="ECO:0000256" key="5">
    <source>
        <dbReference type="ARBA" id="ARBA00022692"/>
    </source>
</evidence>
<keyword evidence="5 8" id="KW-0812">Transmembrane</keyword>
<name>A0A1G9TBK5_9BURK</name>
<feature type="transmembrane region" description="Helical" evidence="8">
    <location>
        <begin position="255"/>
        <end position="279"/>
    </location>
</feature>
<reference evidence="11" key="1">
    <citation type="submission" date="2016-10" db="EMBL/GenBank/DDBJ databases">
        <authorList>
            <person name="Varghese N."/>
            <person name="Submissions S."/>
        </authorList>
    </citation>
    <scope>NUCLEOTIDE SEQUENCE [LARGE SCALE GENOMIC DNA]</scope>
    <source>
        <strain evidence="11">EPL6</strain>
    </source>
</reference>
<dbReference type="Pfam" id="PF13231">
    <property type="entry name" value="PMT_2"/>
    <property type="match status" value="1"/>
</dbReference>
<dbReference type="PANTHER" id="PTHR33908:SF9">
    <property type="entry name" value="BLL5595 PROTEIN"/>
    <property type="match status" value="1"/>
</dbReference>
<dbReference type="EMBL" id="FNHP01000006">
    <property type="protein sequence ID" value="SDM45063.1"/>
    <property type="molecule type" value="Genomic_DNA"/>
</dbReference>
<dbReference type="STRING" id="1527607.SAMN05428957_10628"/>
<keyword evidence="7 8" id="KW-0472">Membrane</keyword>
<proteinExistence type="predicted"/>
<dbReference type="GO" id="GO:0009103">
    <property type="term" value="P:lipopolysaccharide biosynthetic process"/>
    <property type="evidence" value="ECO:0007669"/>
    <property type="project" value="UniProtKB-ARBA"/>
</dbReference>
<keyword evidence="4 10" id="KW-0808">Transferase</keyword>
<keyword evidence="6 8" id="KW-1133">Transmembrane helix</keyword>
<evidence type="ECO:0000256" key="1">
    <source>
        <dbReference type="ARBA" id="ARBA00004651"/>
    </source>
</evidence>
<keyword evidence="11" id="KW-1185">Reference proteome</keyword>
<feature type="transmembrane region" description="Helical" evidence="8">
    <location>
        <begin position="142"/>
        <end position="159"/>
    </location>
</feature>
<feature type="transmembrane region" description="Helical" evidence="8">
    <location>
        <begin position="119"/>
        <end position="136"/>
    </location>
</feature>
<dbReference type="AlphaFoldDB" id="A0A1G9TBK5"/>
<dbReference type="Proteomes" id="UP000198552">
    <property type="component" value="Unassembled WGS sequence"/>
</dbReference>
<evidence type="ECO:0000256" key="4">
    <source>
        <dbReference type="ARBA" id="ARBA00022679"/>
    </source>
</evidence>
<evidence type="ECO:0000256" key="7">
    <source>
        <dbReference type="ARBA" id="ARBA00023136"/>
    </source>
</evidence>
<protein>
    <submittedName>
        <fullName evidence="10">Dolichyl-phosphate-mannose-protein mannosyltransferase</fullName>
    </submittedName>
</protein>
<feature type="transmembrane region" description="Helical" evidence="8">
    <location>
        <begin position="329"/>
        <end position="346"/>
    </location>
</feature>
<dbReference type="GO" id="GO:0005886">
    <property type="term" value="C:plasma membrane"/>
    <property type="evidence" value="ECO:0007669"/>
    <property type="project" value="UniProtKB-SubCell"/>
</dbReference>
<evidence type="ECO:0000313" key="11">
    <source>
        <dbReference type="Proteomes" id="UP000198552"/>
    </source>
</evidence>
<sequence>MPEAWLPAGARASAGPKDAGALPWRSVLTVAALYALAWTLLPPLLESSFPLDVVESLTWGREWQWGNYKHPPLSPWVLHVFYRAFGDVGPFLLSQVCIGATLVLVWLTGRRLMDAPRAFLGTLLAMGVAFYTRPALEFNHNIAQMPLWAGLAWALLAALQQGQLRHWAALGLLAGLGMLTKYSAGILLACLGLYVLLAPHARRQLARPGPWLALALMLLVLAPHLLWLHASGWLPMVYASERSAAVSAHPRLGALGFLATQALNHLPLVLIALFAALRARPHLVLPAGHDTPRWRLHTAWPGYLLTIALAPGLLVTLLGLVLGLRIRDMWGVPMWAFSGLLLTAWLPQRWLQPMARPLRHALLVWLVLATLASLVWLGWGAQWRQRPSRTDWPQAALAQQVQASWSALSHCPLRVVAGDYWVAGLAAVPTPARASVLISGDPRYSPWVTRERLVREGALWLHTAGQVTPPAPLDGIHTSAGMQTHEGRWALPWPYAPQGAPWVLEWRAYVPAACAKAPTADGTAAGGR</sequence>
<feature type="domain" description="Glycosyltransferase RgtA/B/C/D-like" evidence="9">
    <location>
        <begin position="69"/>
        <end position="227"/>
    </location>
</feature>
<keyword evidence="2" id="KW-1003">Cell membrane</keyword>
<evidence type="ECO:0000259" key="9">
    <source>
        <dbReference type="Pfam" id="PF13231"/>
    </source>
</evidence>
<feature type="transmembrane region" description="Helical" evidence="8">
    <location>
        <begin position="171"/>
        <end position="197"/>
    </location>
</feature>
<feature type="transmembrane region" description="Helical" evidence="8">
    <location>
        <begin position="88"/>
        <end position="107"/>
    </location>
</feature>
<comment type="subcellular location">
    <subcellularLocation>
        <location evidence="1">Cell membrane</location>
        <topology evidence="1">Multi-pass membrane protein</topology>
    </subcellularLocation>
</comment>
<dbReference type="InterPro" id="IPR050297">
    <property type="entry name" value="LipidA_mod_glycosyltrf_83"/>
</dbReference>